<keyword evidence="5" id="KW-1185">Reference proteome</keyword>
<evidence type="ECO:0000256" key="1">
    <source>
        <dbReference type="SAM" id="MobiDB-lite"/>
    </source>
</evidence>
<proteinExistence type="predicted"/>
<accession>A0ABT7LP58</accession>
<feature type="transmembrane region" description="Helical" evidence="2">
    <location>
        <begin position="184"/>
        <end position="202"/>
    </location>
</feature>
<protein>
    <submittedName>
        <fullName evidence="4">Zonular occludens toxin domain-containing protein</fullName>
    </submittedName>
</protein>
<comment type="caution">
    <text evidence="4">The sequence shown here is derived from an EMBL/GenBank/DDBJ whole genome shotgun (WGS) entry which is preliminary data.</text>
</comment>
<organism evidence="4 5">
    <name type="scientific">Roseateles subflavus</name>
    <dbReference type="NCBI Taxonomy" id="3053353"/>
    <lineage>
        <taxon>Bacteria</taxon>
        <taxon>Pseudomonadati</taxon>
        <taxon>Pseudomonadota</taxon>
        <taxon>Betaproteobacteria</taxon>
        <taxon>Burkholderiales</taxon>
        <taxon>Sphaerotilaceae</taxon>
        <taxon>Roseateles</taxon>
    </lineage>
</organism>
<evidence type="ECO:0000256" key="2">
    <source>
        <dbReference type="SAM" id="Phobius"/>
    </source>
</evidence>
<sequence length="386" mass="42591">MPITLVTGLPGHGKTLYTLARWKEEAEKAQPVPRRVYYHGIKGLKVPGWQEWDVEDWQNLPGGALMIVDEAQFAFPVTGRGQTPEWVQKLATHRHLGLDFVLITQDPMLLDSFARRLVDRHFHVVRKFGTHWATIHEFVNGVRDNVAKNRKDSIRHEWRYPKKVFDWYESAEVHTVKARLPAKLWLGLAAFVIAIALIYVVVQRLNPKNAIGTKAAQSDQVEPGAPGAQGARAAGERGSGRDREPLTPEQYAEAYRARVAGLPHTAPIYDDATKPVNVPYPAACLASKARCQCYTQQATKIDTPDQLCRAIADGGFFIGWNQPVAQAVPVERQAQPAAPQGPSFTSLNLRPQVVPSEPVSNSGVEASPPRPVVKPGRTPAVPPGFG</sequence>
<reference evidence="4 5" key="1">
    <citation type="submission" date="2023-06" db="EMBL/GenBank/DDBJ databases">
        <title>Pelomonas sp. APW6 16S ribosomal RNA gene genome sequencing and assembly.</title>
        <authorList>
            <person name="Woo H."/>
        </authorList>
    </citation>
    <scope>NUCLEOTIDE SEQUENCE [LARGE SCALE GENOMIC DNA]</scope>
    <source>
        <strain evidence="4 5">APW6</strain>
    </source>
</reference>
<dbReference type="Pfam" id="PF05707">
    <property type="entry name" value="Zot"/>
    <property type="match status" value="1"/>
</dbReference>
<keyword evidence="2" id="KW-0472">Membrane</keyword>
<dbReference type="EMBL" id="JASVDS010000011">
    <property type="protein sequence ID" value="MDL5034663.1"/>
    <property type="molecule type" value="Genomic_DNA"/>
</dbReference>
<dbReference type="RefSeq" id="WP_285984738.1">
    <property type="nucleotide sequence ID" value="NZ_JASVDS010000011.1"/>
</dbReference>
<evidence type="ECO:0000259" key="3">
    <source>
        <dbReference type="Pfam" id="PF05707"/>
    </source>
</evidence>
<feature type="compositionally biased region" description="Low complexity" evidence="1">
    <location>
        <begin position="224"/>
        <end position="233"/>
    </location>
</feature>
<feature type="region of interest" description="Disordered" evidence="1">
    <location>
        <begin position="213"/>
        <end position="246"/>
    </location>
</feature>
<gene>
    <name evidence="4" type="ORF">QRD43_22360</name>
</gene>
<evidence type="ECO:0000313" key="5">
    <source>
        <dbReference type="Proteomes" id="UP001238603"/>
    </source>
</evidence>
<feature type="domain" description="Zona occludens toxin N-terminal" evidence="3">
    <location>
        <begin position="57"/>
        <end position="172"/>
    </location>
</feature>
<dbReference type="Gene3D" id="3.40.50.300">
    <property type="entry name" value="P-loop containing nucleotide triphosphate hydrolases"/>
    <property type="match status" value="1"/>
</dbReference>
<feature type="compositionally biased region" description="Basic and acidic residues" evidence="1">
    <location>
        <begin position="234"/>
        <end position="246"/>
    </location>
</feature>
<keyword evidence="2" id="KW-0812">Transmembrane</keyword>
<dbReference type="InterPro" id="IPR008900">
    <property type="entry name" value="Zot_N"/>
</dbReference>
<name>A0ABT7LP58_9BURK</name>
<feature type="region of interest" description="Disordered" evidence="1">
    <location>
        <begin position="332"/>
        <end position="386"/>
    </location>
</feature>
<keyword evidence="2" id="KW-1133">Transmembrane helix</keyword>
<dbReference type="InterPro" id="IPR027417">
    <property type="entry name" value="P-loop_NTPase"/>
</dbReference>
<dbReference type="Proteomes" id="UP001238603">
    <property type="component" value="Unassembled WGS sequence"/>
</dbReference>
<evidence type="ECO:0000313" key="4">
    <source>
        <dbReference type="EMBL" id="MDL5034663.1"/>
    </source>
</evidence>